<evidence type="ECO:0000313" key="2">
    <source>
        <dbReference type="Proteomes" id="UP000887116"/>
    </source>
</evidence>
<proteinExistence type="predicted"/>
<accession>A0A8X6GSZ0</accession>
<gene>
    <name evidence="1" type="ORF">TNCT_685731</name>
</gene>
<comment type="caution">
    <text evidence="1">The sequence shown here is derived from an EMBL/GenBank/DDBJ whole genome shotgun (WGS) entry which is preliminary data.</text>
</comment>
<reference evidence="1" key="1">
    <citation type="submission" date="2020-07" db="EMBL/GenBank/DDBJ databases">
        <title>Multicomponent nature underlies the extraordinary mechanical properties of spider dragline silk.</title>
        <authorList>
            <person name="Kono N."/>
            <person name="Nakamura H."/>
            <person name="Mori M."/>
            <person name="Yoshida Y."/>
            <person name="Ohtoshi R."/>
            <person name="Malay A.D."/>
            <person name="Moran D.A.P."/>
            <person name="Tomita M."/>
            <person name="Numata K."/>
            <person name="Arakawa K."/>
        </authorList>
    </citation>
    <scope>NUCLEOTIDE SEQUENCE</scope>
</reference>
<sequence>MLRLVAAGDEGGCPRPAGEIRPRLCGEKALNAIALLPGPLGTGPEYEATLHHLGLITTASICFYAKRWRTVRKKIRWSSPVWNFKEENYFVFFVFPLPSEFEGSLD</sequence>
<name>A0A8X6GSZ0_TRICU</name>
<dbReference type="OrthoDB" id="6159439at2759"/>
<keyword evidence="2" id="KW-1185">Reference proteome</keyword>
<dbReference type="AlphaFoldDB" id="A0A8X6GSZ0"/>
<dbReference type="Proteomes" id="UP000887116">
    <property type="component" value="Unassembled WGS sequence"/>
</dbReference>
<protein>
    <submittedName>
        <fullName evidence="1">Uncharacterized protein</fullName>
    </submittedName>
</protein>
<organism evidence="1 2">
    <name type="scientific">Trichonephila clavata</name>
    <name type="common">Joro spider</name>
    <name type="synonym">Nephila clavata</name>
    <dbReference type="NCBI Taxonomy" id="2740835"/>
    <lineage>
        <taxon>Eukaryota</taxon>
        <taxon>Metazoa</taxon>
        <taxon>Ecdysozoa</taxon>
        <taxon>Arthropoda</taxon>
        <taxon>Chelicerata</taxon>
        <taxon>Arachnida</taxon>
        <taxon>Araneae</taxon>
        <taxon>Araneomorphae</taxon>
        <taxon>Entelegynae</taxon>
        <taxon>Araneoidea</taxon>
        <taxon>Nephilidae</taxon>
        <taxon>Trichonephila</taxon>
    </lineage>
</organism>
<dbReference type="EMBL" id="BMAO01026463">
    <property type="protein sequence ID" value="GFR09888.1"/>
    <property type="molecule type" value="Genomic_DNA"/>
</dbReference>
<evidence type="ECO:0000313" key="1">
    <source>
        <dbReference type="EMBL" id="GFR09888.1"/>
    </source>
</evidence>